<dbReference type="Proteomes" id="UP000408523">
    <property type="component" value="Unassembled WGS sequence"/>
</dbReference>
<evidence type="ECO:0000313" key="3">
    <source>
        <dbReference type="Proteomes" id="UP000095333"/>
    </source>
</evidence>
<organism evidence="1 3">
    <name type="scientific">Phocaeicola vulgatus</name>
    <name type="common">Bacteroides vulgatus</name>
    <dbReference type="NCBI Taxonomy" id="821"/>
    <lineage>
        <taxon>Bacteria</taxon>
        <taxon>Pseudomonadati</taxon>
        <taxon>Bacteroidota</taxon>
        <taxon>Bacteroidia</taxon>
        <taxon>Bacteroidales</taxon>
        <taxon>Bacteroidaceae</taxon>
        <taxon>Phocaeicola</taxon>
    </lineage>
</organism>
<gene>
    <name evidence="2" type="ORF">EH214_04179</name>
    <name evidence="1" type="ORF">ERS852457_00662</name>
</gene>
<accession>A0A173Z0I9</accession>
<reference evidence="1 3" key="1">
    <citation type="submission" date="2015-09" db="EMBL/GenBank/DDBJ databases">
        <authorList>
            <consortium name="Pathogen Informatics"/>
        </authorList>
    </citation>
    <scope>NUCLEOTIDE SEQUENCE [LARGE SCALE GENOMIC DNA]</scope>
    <source>
        <strain evidence="1 3">2789STDY5834842</strain>
    </source>
</reference>
<dbReference type="EMBL" id="RWHZ01000100">
    <property type="protein sequence ID" value="TSE46620.1"/>
    <property type="molecule type" value="Genomic_DNA"/>
</dbReference>
<evidence type="ECO:0000313" key="2">
    <source>
        <dbReference type="EMBL" id="TSE46620.1"/>
    </source>
</evidence>
<dbReference type="Proteomes" id="UP000095333">
    <property type="component" value="Unassembled WGS sequence"/>
</dbReference>
<dbReference type="EMBL" id="CYZI01000002">
    <property type="protein sequence ID" value="CUN69971.1"/>
    <property type="molecule type" value="Genomic_DNA"/>
</dbReference>
<name>A0A173Z0I9_PHOVU</name>
<dbReference type="AlphaFoldDB" id="A0A173Z0I9"/>
<sequence>MLLLSGQGCGQPMQQMREGLMHGVCMWIPSRFAGRVIRVSRGGYFGENLPVCLYSSACSLQVSFSGCRPYTFKAVIGFLQCFPPLLLET</sequence>
<evidence type="ECO:0000313" key="4">
    <source>
        <dbReference type="Proteomes" id="UP000408523"/>
    </source>
</evidence>
<reference evidence="2 4" key="2">
    <citation type="journal article" date="2019" name="Nat. Commun.">
        <title>Gram positive-like bacteriocins with broad spectrum anti-Bacteroidales activity encoded on mobile elements of the human gut microbiota.</title>
        <authorList>
            <person name="Bechon N."/>
            <person name="Coyne M.J.Jr."/>
            <person name="Laclare-Mceneany V."/>
            <person name="Chatzidaki-Livanis M."/>
            <person name="Ghigo J.-M."/>
            <person name="Comstock L.E."/>
        </authorList>
    </citation>
    <scope>NUCLEOTIDE SEQUENCE [LARGE SCALE GENOMIC DNA]</scope>
    <source>
        <strain evidence="2 4">CL01T12C17</strain>
    </source>
</reference>
<proteinExistence type="predicted"/>
<evidence type="ECO:0000313" key="1">
    <source>
        <dbReference type="EMBL" id="CUN69971.1"/>
    </source>
</evidence>
<protein>
    <submittedName>
        <fullName evidence="1">Uncharacterized protein</fullName>
    </submittedName>
</protein>